<name>A0A087G9C7_ARAAL</name>
<sequence>MITVPITVSVDEEINGIHRSARQQGLREAVRFLRHAGSRRMMPSMLVREMWVTYGLCVEYRRRQMRWRRGSRYRLSAEEYYKIRIGFVTQDDVLFPHLTVENHKLGSHFLLVVHEYLVDNDNRPEDTLTLIDRKDNVFIISNFKSKYPVLQLDLRQDSWF</sequence>
<organism evidence="1 2">
    <name type="scientific">Arabis alpina</name>
    <name type="common">Alpine rock-cress</name>
    <dbReference type="NCBI Taxonomy" id="50452"/>
    <lineage>
        <taxon>Eukaryota</taxon>
        <taxon>Viridiplantae</taxon>
        <taxon>Streptophyta</taxon>
        <taxon>Embryophyta</taxon>
        <taxon>Tracheophyta</taxon>
        <taxon>Spermatophyta</taxon>
        <taxon>Magnoliopsida</taxon>
        <taxon>eudicotyledons</taxon>
        <taxon>Gunneridae</taxon>
        <taxon>Pentapetalae</taxon>
        <taxon>rosids</taxon>
        <taxon>malvids</taxon>
        <taxon>Brassicales</taxon>
        <taxon>Brassicaceae</taxon>
        <taxon>Arabideae</taxon>
        <taxon>Arabis</taxon>
    </lineage>
</organism>
<proteinExistence type="predicted"/>
<dbReference type="EMBL" id="CM002876">
    <property type="protein sequence ID" value="KFK26479.1"/>
    <property type="molecule type" value="Genomic_DNA"/>
</dbReference>
<dbReference type="Gramene" id="KFK26479">
    <property type="protein sequence ID" value="KFK26479"/>
    <property type="gene ID" value="AALP_AA8G254600"/>
</dbReference>
<evidence type="ECO:0000313" key="1">
    <source>
        <dbReference type="EMBL" id="KFK26479.1"/>
    </source>
</evidence>
<gene>
    <name evidence="1" type="ordered locus">AALP_Aa8g254600</name>
</gene>
<dbReference type="Proteomes" id="UP000029120">
    <property type="component" value="Chromosome 8"/>
</dbReference>
<dbReference type="AlphaFoldDB" id="A0A087G9C7"/>
<protein>
    <submittedName>
        <fullName evidence="1">Uncharacterized protein</fullName>
    </submittedName>
</protein>
<evidence type="ECO:0000313" key="2">
    <source>
        <dbReference type="Proteomes" id="UP000029120"/>
    </source>
</evidence>
<keyword evidence="2" id="KW-1185">Reference proteome</keyword>
<reference evidence="2" key="1">
    <citation type="journal article" date="2015" name="Nat. Plants">
        <title>Genome expansion of Arabis alpina linked with retrotransposition and reduced symmetric DNA methylation.</title>
        <authorList>
            <person name="Willing E.M."/>
            <person name="Rawat V."/>
            <person name="Mandakova T."/>
            <person name="Maumus F."/>
            <person name="James G.V."/>
            <person name="Nordstroem K.J."/>
            <person name="Becker C."/>
            <person name="Warthmann N."/>
            <person name="Chica C."/>
            <person name="Szarzynska B."/>
            <person name="Zytnicki M."/>
            <person name="Albani M.C."/>
            <person name="Kiefer C."/>
            <person name="Bergonzi S."/>
            <person name="Castaings L."/>
            <person name="Mateos J.L."/>
            <person name="Berns M.C."/>
            <person name="Bujdoso N."/>
            <person name="Piofczyk T."/>
            <person name="de Lorenzo L."/>
            <person name="Barrero-Sicilia C."/>
            <person name="Mateos I."/>
            <person name="Piednoel M."/>
            <person name="Hagmann J."/>
            <person name="Chen-Min-Tao R."/>
            <person name="Iglesias-Fernandez R."/>
            <person name="Schuster S.C."/>
            <person name="Alonso-Blanco C."/>
            <person name="Roudier F."/>
            <person name="Carbonero P."/>
            <person name="Paz-Ares J."/>
            <person name="Davis S.J."/>
            <person name="Pecinka A."/>
            <person name="Quesneville H."/>
            <person name="Colot V."/>
            <person name="Lysak M.A."/>
            <person name="Weigel D."/>
            <person name="Coupland G."/>
            <person name="Schneeberger K."/>
        </authorList>
    </citation>
    <scope>NUCLEOTIDE SEQUENCE [LARGE SCALE GENOMIC DNA]</scope>
    <source>
        <strain evidence="2">cv. Pajares</strain>
    </source>
</reference>
<accession>A0A087G9C7</accession>